<organism evidence="1 2">
    <name type="scientific">Blattamonas nauphoetae</name>
    <dbReference type="NCBI Taxonomy" id="2049346"/>
    <lineage>
        <taxon>Eukaryota</taxon>
        <taxon>Metamonada</taxon>
        <taxon>Preaxostyla</taxon>
        <taxon>Oxymonadida</taxon>
        <taxon>Blattamonas</taxon>
    </lineage>
</organism>
<evidence type="ECO:0000313" key="2">
    <source>
        <dbReference type="Proteomes" id="UP001281761"/>
    </source>
</evidence>
<name>A0ABQ9WYL4_9EUKA</name>
<proteinExistence type="predicted"/>
<sequence length="74" mass="8550">MTRLTRYIVTKMHGNPYGSDTVLLNITTDDPIFVYRPRRVHSCSLHLSCIAEIPRMNPFPTTLFSLQKRSSLKL</sequence>
<protein>
    <submittedName>
        <fullName evidence="1">Uncharacterized protein</fullName>
    </submittedName>
</protein>
<reference evidence="1 2" key="1">
    <citation type="journal article" date="2022" name="bioRxiv">
        <title>Genomics of Preaxostyla Flagellates Illuminates Evolutionary Transitions and the Path Towards Mitochondrial Loss.</title>
        <authorList>
            <person name="Novak L.V.F."/>
            <person name="Treitli S.C."/>
            <person name="Pyrih J."/>
            <person name="Halakuc P."/>
            <person name="Pipaliya S.V."/>
            <person name="Vacek V."/>
            <person name="Brzon O."/>
            <person name="Soukal P."/>
            <person name="Eme L."/>
            <person name="Dacks J.B."/>
            <person name="Karnkowska A."/>
            <person name="Elias M."/>
            <person name="Hampl V."/>
        </authorList>
    </citation>
    <scope>NUCLEOTIDE SEQUENCE [LARGE SCALE GENOMIC DNA]</scope>
    <source>
        <strain evidence="1">NAU3</strain>
        <tissue evidence="1">Gut</tissue>
    </source>
</reference>
<dbReference type="Proteomes" id="UP001281761">
    <property type="component" value="Unassembled WGS sequence"/>
</dbReference>
<evidence type="ECO:0000313" key="1">
    <source>
        <dbReference type="EMBL" id="KAK2944413.1"/>
    </source>
</evidence>
<accession>A0ABQ9WYL4</accession>
<dbReference type="EMBL" id="JARBJD010000300">
    <property type="protein sequence ID" value="KAK2944413.1"/>
    <property type="molecule type" value="Genomic_DNA"/>
</dbReference>
<comment type="caution">
    <text evidence="1">The sequence shown here is derived from an EMBL/GenBank/DDBJ whole genome shotgun (WGS) entry which is preliminary data.</text>
</comment>
<gene>
    <name evidence="1" type="ORF">BLNAU_20668</name>
</gene>
<keyword evidence="2" id="KW-1185">Reference proteome</keyword>